<evidence type="ECO:0000313" key="2">
    <source>
        <dbReference type="Proteomes" id="UP000253508"/>
    </source>
</evidence>
<name>A0A367XXR0_9MICO</name>
<dbReference type="EMBL" id="QORO01000003">
    <property type="protein sequence ID" value="RCK58407.1"/>
    <property type="molecule type" value="Genomic_DNA"/>
</dbReference>
<organism evidence="1 2">
    <name type="scientific">Microbacterium sorbitolivorans</name>
    <dbReference type="NCBI Taxonomy" id="1867410"/>
    <lineage>
        <taxon>Bacteria</taxon>
        <taxon>Bacillati</taxon>
        <taxon>Actinomycetota</taxon>
        <taxon>Actinomycetes</taxon>
        <taxon>Micrococcales</taxon>
        <taxon>Microbacteriaceae</taxon>
        <taxon>Microbacterium</taxon>
    </lineage>
</organism>
<dbReference type="OrthoDB" id="5149329at2"/>
<dbReference type="RefSeq" id="WP_114118011.1">
    <property type="nucleotide sequence ID" value="NZ_BMHU01000002.1"/>
</dbReference>
<reference evidence="1 2" key="1">
    <citation type="submission" date="2018-07" db="EMBL/GenBank/DDBJ databases">
        <title>Microbacterium endoborsara sp. nov., a novel actinobacterium isolated from Borszczowia aralocaspica.</title>
        <authorList>
            <person name="An D."/>
        </authorList>
    </citation>
    <scope>NUCLEOTIDE SEQUENCE [LARGE SCALE GENOMIC DNA]</scope>
    <source>
        <strain evidence="1 2">C1.15228</strain>
    </source>
</reference>
<sequence length="192" mass="20445">MTIERDKARLWMLGGVAAAIVILALGWLLVASPVLAAIADTSAEIADVEAQNDTVATRNAVLVEAEADRARHESANAAALTRIPNLPQTAEFGDLLESYADQQSVSLTRYSTGAPEEIEADGRTTYRLPVSFTVRGGIDRVQNFLDQLQRTEARAMVVTGAEVLPLDGQQDGNLEGDVVASITGAIWVTPDA</sequence>
<gene>
    <name evidence="1" type="ORF">DTO57_09555</name>
</gene>
<evidence type="ECO:0008006" key="3">
    <source>
        <dbReference type="Google" id="ProtNLM"/>
    </source>
</evidence>
<evidence type="ECO:0000313" key="1">
    <source>
        <dbReference type="EMBL" id="RCK58407.1"/>
    </source>
</evidence>
<protein>
    <recommendedName>
        <fullName evidence="3">Type 4a pilus biogenesis protein PilO</fullName>
    </recommendedName>
</protein>
<keyword evidence="2" id="KW-1185">Reference proteome</keyword>
<comment type="caution">
    <text evidence="1">The sequence shown here is derived from an EMBL/GenBank/DDBJ whole genome shotgun (WGS) entry which is preliminary data.</text>
</comment>
<proteinExistence type="predicted"/>
<dbReference type="AlphaFoldDB" id="A0A367XXR0"/>
<accession>A0A367XXR0</accession>
<dbReference type="Proteomes" id="UP000253508">
    <property type="component" value="Unassembled WGS sequence"/>
</dbReference>